<organism evidence="2 3">
    <name type="scientific">Planifilum fulgidum</name>
    <dbReference type="NCBI Taxonomy" id="201973"/>
    <lineage>
        <taxon>Bacteria</taxon>
        <taxon>Bacillati</taxon>
        <taxon>Bacillota</taxon>
        <taxon>Bacilli</taxon>
        <taxon>Bacillales</taxon>
        <taxon>Thermoactinomycetaceae</taxon>
        <taxon>Planifilum</taxon>
    </lineage>
</organism>
<feature type="domain" description="HTH merR-type" evidence="1">
    <location>
        <begin position="4"/>
        <end position="73"/>
    </location>
</feature>
<dbReference type="AlphaFoldDB" id="A0A1I2SLQ7"/>
<dbReference type="InterPro" id="IPR029063">
    <property type="entry name" value="SAM-dependent_MTases_sf"/>
</dbReference>
<dbReference type="Pfam" id="PF13411">
    <property type="entry name" value="MerR_1"/>
    <property type="match status" value="1"/>
</dbReference>
<dbReference type="PANTHER" id="PTHR43591">
    <property type="entry name" value="METHYLTRANSFERASE"/>
    <property type="match status" value="1"/>
</dbReference>
<keyword evidence="2" id="KW-0808">Transferase</keyword>
<dbReference type="STRING" id="201973.SAMN04488025_14411"/>
<dbReference type="GO" id="GO:0032259">
    <property type="term" value="P:methylation"/>
    <property type="evidence" value="ECO:0007669"/>
    <property type="project" value="UniProtKB-KW"/>
</dbReference>
<dbReference type="RefSeq" id="WP_342713761.1">
    <property type="nucleotide sequence ID" value="NZ_FOOK01000044.1"/>
</dbReference>
<dbReference type="SMART" id="SM00422">
    <property type="entry name" value="HTH_MERR"/>
    <property type="match status" value="1"/>
</dbReference>
<gene>
    <name evidence="2" type="ORF">SAMN04488025_14411</name>
</gene>
<reference evidence="2 3" key="1">
    <citation type="submission" date="2016-10" db="EMBL/GenBank/DDBJ databases">
        <authorList>
            <person name="de Groot N.N."/>
        </authorList>
    </citation>
    <scope>NUCLEOTIDE SEQUENCE [LARGE SCALE GENOMIC DNA]</scope>
    <source>
        <strain evidence="2 3">DSM 44945</strain>
    </source>
</reference>
<protein>
    <submittedName>
        <fullName evidence="2">Putative AdoMet-dependent methyltransferase</fullName>
    </submittedName>
</protein>
<dbReference type="SUPFAM" id="SSF46955">
    <property type="entry name" value="Putative DNA-binding domain"/>
    <property type="match status" value="1"/>
</dbReference>
<dbReference type="GO" id="GO:0006355">
    <property type="term" value="P:regulation of DNA-templated transcription"/>
    <property type="evidence" value="ECO:0007669"/>
    <property type="project" value="InterPro"/>
</dbReference>
<evidence type="ECO:0000259" key="1">
    <source>
        <dbReference type="PROSITE" id="PS50937"/>
    </source>
</evidence>
<evidence type="ECO:0000313" key="3">
    <source>
        <dbReference type="Proteomes" id="UP000198661"/>
    </source>
</evidence>
<evidence type="ECO:0000313" key="2">
    <source>
        <dbReference type="EMBL" id="SFG53674.1"/>
    </source>
</evidence>
<dbReference type="SUPFAM" id="SSF53335">
    <property type="entry name" value="S-adenosyl-L-methionine-dependent methyltransferases"/>
    <property type="match status" value="1"/>
</dbReference>
<name>A0A1I2SLQ7_9BACL</name>
<dbReference type="CDD" id="cd00592">
    <property type="entry name" value="HTH_MerR-like"/>
    <property type="match status" value="1"/>
</dbReference>
<dbReference type="GO" id="GO:0008168">
    <property type="term" value="F:methyltransferase activity"/>
    <property type="evidence" value="ECO:0007669"/>
    <property type="project" value="UniProtKB-KW"/>
</dbReference>
<dbReference type="InterPro" id="IPR009061">
    <property type="entry name" value="DNA-bd_dom_put_sf"/>
</dbReference>
<keyword evidence="3" id="KW-1185">Reference proteome</keyword>
<dbReference type="Gene3D" id="3.40.50.150">
    <property type="entry name" value="Vaccinia Virus protein VP39"/>
    <property type="match status" value="1"/>
</dbReference>
<dbReference type="GO" id="GO:0003677">
    <property type="term" value="F:DNA binding"/>
    <property type="evidence" value="ECO:0007669"/>
    <property type="project" value="InterPro"/>
</dbReference>
<proteinExistence type="predicted"/>
<dbReference type="Pfam" id="PF13649">
    <property type="entry name" value="Methyltransf_25"/>
    <property type="match status" value="1"/>
</dbReference>
<dbReference type="Proteomes" id="UP000198661">
    <property type="component" value="Unassembled WGS sequence"/>
</dbReference>
<dbReference type="PROSITE" id="PS50937">
    <property type="entry name" value="HTH_MERR_2"/>
    <property type="match status" value="1"/>
</dbReference>
<keyword evidence="2" id="KW-0489">Methyltransferase</keyword>
<sequence length="354" mass="41771">MEQRMHIRRLAEKLRTSPRAIRFYEEKGLIAPEKDPRNRYRLFSERDAWRLQTILAMREVGMPVRTVKRVLEAMDKGENSGVRRYLELQRSAMFFEWIRLREMIVTLDGMIDSLENRAPDWEDMYRLTERSKRQRDRRLKWRDRWDFDGQAASYDQRVSRCAEDFDVHRDYDTALDETLRMINPRPGERGLDLGTGTGNLAGRFLAAGAEMAGVDQSWEMLRRCREKHPQMVTRLGNLLAIPFFDQSFDFVVTSYALHHLEEDQKPLALEEMHRVLKPGGRICIADLMFTTEEARRACLRDLSRAGKEYAIAMIEDEYYADRSRLLAWFKARGYRTEARQINEILHLVHAVHPG</sequence>
<accession>A0A1I2SLQ7</accession>
<dbReference type="EMBL" id="FOOK01000044">
    <property type="protein sequence ID" value="SFG53674.1"/>
    <property type="molecule type" value="Genomic_DNA"/>
</dbReference>
<dbReference type="CDD" id="cd02440">
    <property type="entry name" value="AdoMet_MTases"/>
    <property type="match status" value="1"/>
</dbReference>
<dbReference type="Gene3D" id="1.10.1660.10">
    <property type="match status" value="1"/>
</dbReference>
<dbReference type="InterPro" id="IPR000551">
    <property type="entry name" value="MerR-type_HTH_dom"/>
</dbReference>
<dbReference type="InterPro" id="IPR041698">
    <property type="entry name" value="Methyltransf_25"/>
</dbReference>